<accession>V5Z9Z1</accession>
<organism evidence="1 2">
    <name type="scientific">Erwinia piriflorinigrans CFBP 5888</name>
    <dbReference type="NCBI Taxonomy" id="1161919"/>
    <lineage>
        <taxon>Bacteria</taxon>
        <taxon>Pseudomonadati</taxon>
        <taxon>Pseudomonadota</taxon>
        <taxon>Gammaproteobacteria</taxon>
        <taxon>Enterobacterales</taxon>
        <taxon>Erwiniaceae</taxon>
        <taxon>Erwinia</taxon>
    </lineage>
</organism>
<reference evidence="1 2" key="1">
    <citation type="journal article" date="2013" name="Syst. Appl. Microbiol.">
        <title>Phylogenetic position and virulence apparatus of the pear flower necrosis pathogen Erwinia piriflorinigrans CFBP 5888T as assessed by comparative genomics.</title>
        <authorList>
            <person name="Smits T.H."/>
            <person name="Rezzonico F."/>
            <person name="Lopez M.M."/>
            <person name="Blom J."/>
            <person name="Goesmann A."/>
            <person name="Frey J.E."/>
            <person name="Duffy B."/>
        </authorList>
    </citation>
    <scope>NUCLEOTIDE SEQUENCE [LARGE SCALE GENOMIC DNA]</scope>
    <source>
        <strain evidence="2">CFBP5888</strain>
    </source>
</reference>
<dbReference type="EMBL" id="CAHS01000015">
    <property type="protein sequence ID" value="CCG87773.1"/>
    <property type="molecule type" value="Genomic_DNA"/>
</dbReference>
<comment type="caution">
    <text evidence="1">The sequence shown here is derived from an EMBL/GenBank/DDBJ whole genome shotgun (WGS) entry which is preliminary data.</text>
</comment>
<dbReference type="STRING" id="1161919.EPIR_2408"/>
<gene>
    <name evidence="1" type="ORF">EPIR_2408</name>
</gene>
<keyword evidence="2" id="KW-1185">Reference proteome</keyword>
<evidence type="ECO:0000313" key="2">
    <source>
        <dbReference type="Proteomes" id="UP000018217"/>
    </source>
</evidence>
<protein>
    <submittedName>
        <fullName evidence="1">Uncharacterized protein</fullName>
    </submittedName>
</protein>
<evidence type="ECO:0000313" key="1">
    <source>
        <dbReference type="EMBL" id="CCG87773.1"/>
    </source>
</evidence>
<dbReference type="AlphaFoldDB" id="V5Z9Z1"/>
<dbReference type="Proteomes" id="UP000018217">
    <property type="component" value="Unassembled WGS sequence"/>
</dbReference>
<name>V5Z9Z1_9GAMM</name>
<sequence length="31" mass="3719">MLSVCFDNDDLFHFYAQVNIKINDIEQDKRS</sequence>
<proteinExistence type="predicted"/>